<keyword evidence="5 6" id="KW-0472">Membrane</keyword>
<proteinExistence type="inferred from homology"/>
<evidence type="ECO:0000256" key="6">
    <source>
        <dbReference type="SAM" id="Phobius"/>
    </source>
</evidence>
<comment type="caution">
    <text evidence="7">The sequence shown here is derived from an EMBL/GenBank/DDBJ whole genome shotgun (WGS) entry which is preliminary data.</text>
</comment>
<comment type="similarity">
    <text evidence="2">Belongs to the autoinducer-2 exporter (AI-2E) (TC 2.A.86) family.</text>
</comment>
<evidence type="ECO:0000256" key="2">
    <source>
        <dbReference type="ARBA" id="ARBA00009773"/>
    </source>
</evidence>
<evidence type="ECO:0000313" key="7">
    <source>
        <dbReference type="EMBL" id="NIJ58178.1"/>
    </source>
</evidence>
<keyword evidence="8" id="KW-1185">Reference proteome</keyword>
<dbReference type="PANTHER" id="PTHR21716">
    <property type="entry name" value="TRANSMEMBRANE PROTEIN"/>
    <property type="match status" value="1"/>
</dbReference>
<reference evidence="7 8" key="1">
    <citation type="submission" date="2020-03" db="EMBL/GenBank/DDBJ databases">
        <title>Genomic Encyclopedia of Type Strains, Phase IV (KMG-IV): sequencing the most valuable type-strain genomes for metagenomic binning, comparative biology and taxonomic classification.</title>
        <authorList>
            <person name="Goeker M."/>
        </authorList>
    </citation>
    <scope>NUCLEOTIDE SEQUENCE [LARGE SCALE GENOMIC DNA]</scope>
    <source>
        <strain evidence="7 8">DSM 103870</strain>
    </source>
</reference>
<feature type="transmembrane region" description="Helical" evidence="6">
    <location>
        <begin position="253"/>
        <end position="272"/>
    </location>
</feature>
<feature type="transmembrane region" description="Helical" evidence="6">
    <location>
        <begin position="194"/>
        <end position="221"/>
    </location>
</feature>
<name>A0ABX0UZ48_9HYPH</name>
<dbReference type="Pfam" id="PF01594">
    <property type="entry name" value="AI-2E_transport"/>
    <property type="match status" value="1"/>
</dbReference>
<evidence type="ECO:0000256" key="3">
    <source>
        <dbReference type="ARBA" id="ARBA00022692"/>
    </source>
</evidence>
<accession>A0ABX0UZ48</accession>
<dbReference type="EMBL" id="JAASQI010000004">
    <property type="protein sequence ID" value="NIJ58178.1"/>
    <property type="molecule type" value="Genomic_DNA"/>
</dbReference>
<feature type="transmembrane region" description="Helical" evidence="6">
    <location>
        <begin position="227"/>
        <end position="246"/>
    </location>
</feature>
<gene>
    <name evidence="7" type="ORF">FHS82_002020</name>
</gene>
<feature type="transmembrane region" description="Helical" evidence="6">
    <location>
        <begin position="27"/>
        <end position="44"/>
    </location>
</feature>
<keyword evidence="3 6" id="KW-0812">Transmembrane</keyword>
<feature type="transmembrane region" description="Helical" evidence="6">
    <location>
        <begin position="56"/>
        <end position="80"/>
    </location>
</feature>
<evidence type="ECO:0000256" key="4">
    <source>
        <dbReference type="ARBA" id="ARBA00022989"/>
    </source>
</evidence>
<evidence type="ECO:0000256" key="1">
    <source>
        <dbReference type="ARBA" id="ARBA00004141"/>
    </source>
</evidence>
<keyword evidence="4 6" id="KW-1133">Transmembrane helix</keyword>
<comment type="subcellular location">
    <subcellularLocation>
        <location evidence="1">Membrane</location>
        <topology evidence="1">Multi-pass membrane protein</topology>
    </subcellularLocation>
</comment>
<evidence type="ECO:0000313" key="8">
    <source>
        <dbReference type="Proteomes" id="UP001429580"/>
    </source>
</evidence>
<dbReference type="InterPro" id="IPR002549">
    <property type="entry name" value="AI-2E-like"/>
</dbReference>
<feature type="transmembrane region" description="Helical" evidence="6">
    <location>
        <begin position="284"/>
        <end position="317"/>
    </location>
</feature>
<dbReference type="PANTHER" id="PTHR21716:SF64">
    <property type="entry name" value="AI-2 TRANSPORT PROTEIN TQSA"/>
    <property type="match status" value="1"/>
</dbReference>
<sequence>MGRGTGFLIGVCAVILSLTGLAVASSIFAPIFFAVFIIAVVWPLQKSLQERVPQLLALAVTLVLTIVVIGALLTMAVWGFSRAGQWMIGNAARFQELYLQKAEWLESHGIALAGMFSDRFDVNWLVRLFQSFVAWANSLAGFSVVTFIFVLLGLLEVDVVARKLTLAGDWGVRLRNVCTEIAEKFRRYMAVRTLMSVMTGVVLWAFATVAGLELAVAWGVIGFSLNYIPFIGPLIATVLPTLFAVVQFESWEMAVAVFAGMNVIQFLIGSYLEPRVAGNALAVSPFMVLFAVFFFSFLWGIPGAFIGVPVLIAIVSLCDQYQTSRWVADLLSGKDEV</sequence>
<dbReference type="RefSeq" id="WP_166951860.1">
    <property type="nucleotide sequence ID" value="NZ_JAASQI010000004.1"/>
</dbReference>
<protein>
    <submittedName>
        <fullName evidence="7">PurR-regulated permease PerM</fullName>
    </submittedName>
</protein>
<dbReference type="Proteomes" id="UP001429580">
    <property type="component" value="Unassembled WGS sequence"/>
</dbReference>
<evidence type="ECO:0000256" key="5">
    <source>
        <dbReference type="ARBA" id="ARBA00023136"/>
    </source>
</evidence>
<organism evidence="7 8">
    <name type="scientific">Pseudochelatococcus lubricantis</name>
    <dbReference type="NCBI Taxonomy" id="1538102"/>
    <lineage>
        <taxon>Bacteria</taxon>
        <taxon>Pseudomonadati</taxon>
        <taxon>Pseudomonadota</taxon>
        <taxon>Alphaproteobacteria</taxon>
        <taxon>Hyphomicrobiales</taxon>
        <taxon>Chelatococcaceae</taxon>
        <taxon>Pseudochelatococcus</taxon>
    </lineage>
</organism>
<feature type="transmembrane region" description="Helical" evidence="6">
    <location>
        <begin position="132"/>
        <end position="155"/>
    </location>
</feature>